<dbReference type="EMBL" id="JAASRS010000001">
    <property type="protein sequence ID" value="NIK15301.1"/>
    <property type="molecule type" value="Genomic_DNA"/>
</dbReference>
<dbReference type="Proteomes" id="UP000532769">
    <property type="component" value="Unassembled WGS sequence"/>
</dbReference>
<name>A0A846ME56_9BACL</name>
<accession>A0A846ME56</accession>
<protein>
    <submittedName>
        <fullName evidence="3">SPP1 gp7 family putative phage head morphogenesis protein</fullName>
    </submittedName>
</protein>
<evidence type="ECO:0000313" key="3">
    <source>
        <dbReference type="EMBL" id="NIK15301.1"/>
    </source>
</evidence>
<keyword evidence="1" id="KW-1133">Transmembrane helix</keyword>
<sequence length="285" mass="33080">MDEKEFLKMVDEFFNLSEKEHREVLKLYRKHRDNIKQLVAELFMRYGNDGKVNVSDIPKIERQMQEEVRNIAVSEVAIVTSILATVFAYAYYRTAYEIEKNIGVAISFSLLRKEVIDEIVNFNWSGIPFSERIWDNTNALVKALRTELYLGIQQGESIDKIAKRIDQQFNSKAYQSQRLIRTETARIISSAQEKIYRDSGVVQKVQWVATLEGNTCEQCAHLDGKQFNLDDETKPTPPKHPNCRCCFIGVVDDYTPSKRKDNETKQVIEYQSYDEWAKSKGIQSP</sequence>
<keyword evidence="4" id="KW-1185">Reference proteome</keyword>
<feature type="transmembrane region" description="Helical" evidence="1">
    <location>
        <begin position="71"/>
        <end position="92"/>
    </location>
</feature>
<keyword evidence="1" id="KW-0812">Transmembrane</keyword>
<comment type="caution">
    <text evidence="3">The sequence shown here is derived from an EMBL/GenBank/DDBJ whole genome shotgun (WGS) entry which is preliminary data.</text>
</comment>
<evidence type="ECO:0000256" key="1">
    <source>
        <dbReference type="SAM" id="Phobius"/>
    </source>
</evidence>
<dbReference type="InterPro" id="IPR006528">
    <property type="entry name" value="Phage_head_morphogenesis_dom"/>
</dbReference>
<dbReference type="AlphaFoldDB" id="A0A846ME56"/>
<dbReference type="RefSeq" id="WP_166910102.1">
    <property type="nucleotide sequence ID" value="NZ_JAASRS010000001.1"/>
</dbReference>
<keyword evidence="1" id="KW-0472">Membrane</keyword>
<organism evidence="3 4">
    <name type="scientific">Saccharococcus thermophilus</name>
    <dbReference type="NCBI Taxonomy" id="29396"/>
    <lineage>
        <taxon>Bacteria</taxon>
        <taxon>Bacillati</taxon>
        <taxon>Bacillota</taxon>
        <taxon>Bacilli</taxon>
        <taxon>Bacillales</taxon>
        <taxon>Anoxybacillaceae</taxon>
        <taxon>Saccharococcus</taxon>
    </lineage>
</organism>
<dbReference type="NCBIfam" id="TIGR01641">
    <property type="entry name" value="phageSPP1_gp7"/>
    <property type="match status" value="1"/>
</dbReference>
<proteinExistence type="predicted"/>
<evidence type="ECO:0000313" key="4">
    <source>
        <dbReference type="Proteomes" id="UP000532769"/>
    </source>
</evidence>
<reference evidence="3 4" key="1">
    <citation type="submission" date="2020-03" db="EMBL/GenBank/DDBJ databases">
        <title>Genomic Encyclopedia of Archaeal and Bacterial Type Strains, Phase II (KMG-II): from individual species to whole genera.</title>
        <authorList>
            <person name="Goeker M."/>
        </authorList>
    </citation>
    <scope>NUCLEOTIDE SEQUENCE [LARGE SCALE GENOMIC DNA]</scope>
    <source>
        <strain evidence="3 4">DSM 4749</strain>
    </source>
</reference>
<dbReference type="Pfam" id="PF04233">
    <property type="entry name" value="Phage_Mu_F"/>
    <property type="match status" value="1"/>
</dbReference>
<evidence type="ECO:0000259" key="2">
    <source>
        <dbReference type="Pfam" id="PF04233"/>
    </source>
</evidence>
<gene>
    <name evidence="3" type="ORF">BDD39_001811</name>
</gene>
<feature type="domain" description="Phage head morphogenesis" evidence="2">
    <location>
        <begin position="144"/>
        <end position="247"/>
    </location>
</feature>